<evidence type="ECO:0000313" key="1">
    <source>
        <dbReference type="EMBL" id="TDY52219.1"/>
    </source>
</evidence>
<sequence>MDLVAVFPMYNVSPELADAWRELAREVGERVAVRGQRIKLDIASTEPTQLDAIWRRPDLLLSQTCGYPLTHGLAEHVHVVGVPIFDAPGCHEYFYSSAIVVRRTDRASALDDYRGKIVAYNDDSSHSGMNALRHAVAPLARGGRFFSQSVRTGSHLDSLRAVSGNRADIASIDCVTLAFAGDYMPDLIGSVRVLALTRAAPALPFIASRSVERDMLSRLAPAVGDVIAARPLLAERLRLKGLAMPPDNAFQAILEREDEARRAGYPNLA</sequence>
<accession>A0A4R8LZD4</accession>
<dbReference type="SUPFAM" id="SSF53850">
    <property type="entry name" value="Periplasmic binding protein-like II"/>
    <property type="match status" value="1"/>
</dbReference>
<dbReference type="PANTHER" id="PTHR35841">
    <property type="entry name" value="PHOSPHONATES-BINDING PERIPLASMIC PROTEIN"/>
    <property type="match status" value="1"/>
</dbReference>
<keyword evidence="2" id="KW-1185">Reference proteome</keyword>
<dbReference type="EMBL" id="SORE01000005">
    <property type="protein sequence ID" value="TDY52219.1"/>
    <property type="molecule type" value="Genomic_DNA"/>
</dbReference>
<protein>
    <submittedName>
        <fullName evidence="1">ABC-type phosphate/phosphonate transport system substrate-binding protein</fullName>
    </submittedName>
</protein>
<gene>
    <name evidence="1" type="ORF">BX592_105103</name>
</gene>
<comment type="caution">
    <text evidence="1">The sequence shown here is derived from an EMBL/GenBank/DDBJ whole genome shotgun (WGS) entry which is preliminary data.</text>
</comment>
<dbReference type="Proteomes" id="UP000295509">
    <property type="component" value="Unassembled WGS sequence"/>
</dbReference>
<dbReference type="PANTHER" id="PTHR35841:SF1">
    <property type="entry name" value="PHOSPHONATES-BINDING PERIPLASMIC PROTEIN"/>
    <property type="match status" value="1"/>
</dbReference>
<dbReference type="Pfam" id="PF12974">
    <property type="entry name" value="Phosphonate-bd"/>
    <property type="match status" value="1"/>
</dbReference>
<name>A0A4R8LZD4_9BURK</name>
<evidence type="ECO:0000313" key="2">
    <source>
        <dbReference type="Proteomes" id="UP000295509"/>
    </source>
</evidence>
<dbReference type="Gene3D" id="3.40.190.10">
    <property type="entry name" value="Periplasmic binding protein-like II"/>
    <property type="match status" value="1"/>
</dbReference>
<dbReference type="OrthoDB" id="5599602at2"/>
<proteinExistence type="predicted"/>
<reference evidence="1 2" key="1">
    <citation type="submission" date="2019-03" db="EMBL/GenBank/DDBJ databases">
        <title>Genomic Encyclopedia of Type Strains, Phase III (KMG-III): the genomes of soil and plant-associated and newly described type strains.</title>
        <authorList>
            <person name="Whitman W."/>
        </authorList>
    </citation>
    <scope>NUCLEOTIDE SEQUENCE [LARGE SCALE GENOMIC DNA]</scope>
    <source>
        <strain evidence="1 2">LMG 29544</strain>
    </source>
</reference>
<dbReference type="RefSeq" id="WP_134191156.1">
    <property type="nucleotide sequence ID" value="NZ_JBHLUW010000027.1"/>
</dbReference>
<dbReference type="AlphaFoldDB" id="A0A4R8LZD4"/>
<organism evidence="1 2">
    <name type="scientific">Paraburkholderia rhizosphaerae</name>
    <dbReference type="NCBI Taxonomy" id="480658"/>
    <lineage>
        <taxon>Bacteria</taxon>
        <taxon>Pseudomonadati</taxon>
        <taxon>Pseudomonadota</taxon>
        <taxon>Betaproteobacteria</taxon>
        <taxon>Burkholderiales</taxon>
        <taxon>Burkholderiaceae</taxon>
        <taxon>Paraburkholderia</taxon>
    </lineage>
</organism>